<name>A0ABZ0Z461_9CAUD</name>
<organism evidence="1 2">
    <name type="scientific">phage Lak_Megaphage_Sonny</name>
    <dbReference type="NCBI Taxonomy" id="3109229"/>
    <lineage>
        <taxon>Viruses</taxon>
        <taxon>Duplodnaviria</taxon>
        <taxon>Heunggongvirae</taxon>
        <taxon>Uroviricota</taxon>
        <taxon>Caudoviricetes</taxon>
        <taxon>Caudoviricetes code 15 clade</taxon>
    </lineage>
</organism>
<accession>A0ABZ0Z461</accession>
<protein>
    <submittedName>
        <fullName evidence="1">Uncharacterized protein</fullName>
    </submittedName>
</protein>
<reference evidence="1 2" key="1">
    <citation type="submission" date="2023-11" db="EMBL/GenBank/DDBJ databases">
        <authorList>
            <person name="Cook R."/>
            <person name="Crisci M."/>
            <person name="Pye H."/>
            <person name="Adriaenssens E."/>
            <person name="Santini J."/>
        </authorList>
    </citation>
    <scope>NUCLEOTIDE SEQUENCE [LARGE SCALE GENOMIC DNA]</scope>
    <source>
        <strain evidence="1">Lak_Megaphage_Sonny</strain>
    </source>
</reference>
<keyword evidence="2" id="KW-1185">Reference proteome</keyword>
<proteinExistence type="predicted"/>
<evidence type="ECO:0000313" key="1">
    <source>
        <dbReference type="EMBL" id="WQJ53471.1"/>
    </source>
</evidence>
<sequence>MGRSLNFIEMKKIFLFIVIFYSIFASAENGWTVTFHPGNKRGLPDRYSYEYIDSISMIVFRTDIKSFKITLTQYQSISDISELNIKICNHDMQIVREFTIDYIIESNIIITNDWKIRDAFMKGNFVEIHIIFENHELKLSPDKIDPNKKIKYSVD</sequence>
<evidence type="ECO:0000313" key="2">
    <source>
        <dbReference type="Proteomes" id="UP001358193"/>
    </source>
</evidence>
<dbReference type="EMBL" id="OR769223">
    <property type="protein sequence ID" value="WQJ53471.1"/>
    <property type="molecule type" value="Genomic_DNA"/>
</dbReference>
<dbReference type="Proteomes" id="UP001358193">
    <property type="component" value="Segment"/>
</dbReference>